<dbReference type="EMBL" id="CP028811">
    <property type="protein sequence ID" value="AWA30623.1"/>
    <property type="molecule type" value="Genomic_DNA"/>
</dbReference>
<gene>
    <name evidence="1" type="ORF">HYN48_11285</name>
</gene>
<dbReference type="OrthoDB" id="1228710at2"/>
<dbReference type="RefSeq" id="WP_108371772.1">
    <property type="nucleotide sequence ID" value="NZ_CP028811.1"/>
</dbReference>
<dbReference type="InterPro" id="IPR007497">
    <property type="entry name" value="SIMPL/DUF541"/>
</dbReference>
<dbReference type="AlphaFoldDB" id="A0A2S0RFT2"/>
<keyword evidence="2" id="KW-1185">Reference proteome</keyword>
<dbReference type="Proteomes" id="UP000244193">
    <property type="component" value="Chromosome"/>
</dbReference>
<proteinExistence type="predicted"/>
<sequence>MKTIFAIAGCLFLNATIAQHTGNHLYETDHNRYNEQHEVMHNPNAEKIVDNGSQLIYKINVLNNVSADSYLITLGLNQEAPNPKECNQKINKRIESFRAALKKMGINAEDVATDFISQTKIYDFKSQTEDRQTSFTEQEKGFEIKKNLIIRLNRMTLFDPLVETASEYGIFNIIKVDYFCKDPQKIYETMLTEANRILAQRKQKSNKDVNNPDLYSQPKISINYYSVQPGSQYKNFTAYESSDVTFRSDYYSDKSYVKQEERKSRTFYYDGRQPDLYDSVLNADVPAVGLQYVMEMVVSYTPR</sequence>
<evidence type="ECO:0000313" key="2">
    <source>
        <dbReference type="Proteomes" id="UP000244193"/>
    </source>
</evidence>
<accession>A0A2S0RFT2</accession>
<dbReference type="Pfam" id="PF04402">
    <property type="entry name" value="SIMPL"/>
    <property type="match status" value="1"/>
</dbReference>
<dbReference type="KEGG" id="fmg:HYN48_11285"/>
<organism evidence="1 2">
    <name type="scientific">Flavobacterium magnum</name>
    <dbReference type="NCBI Taxonomy" id="2162713"/>
    <lineage>
        <taxon>Bacteria</taxon>
        <taxon>Pseudomonadati</taxon>
        <taxon>Bacteroidota</taxon>
        <taxon>Flavobacteriia</taxon>
        <taxon>Flavobacteriales</taxon>
        <taxon>Flavobacteriaceae</taxon>
        <taxon>Flavobacterium</taxon>
    </lineage>
</organism>
<name>A0A2S0RFT2_9FLAO</name>
<evidence type="ECO:0000313" key="1">
    <source>
        <dbReference type="EMBL" id="AWA30623.1"/>
    </source>
</evidence>
<protein>
    <recommendedName>
        <fullName evidence="3">DUF541 domain-containing protein</fullName>
    </recommendedName>
</protein>
<reference evidence="1 2" key="1">
    <citation type="submission" date="2018-04" db="EMBL/GenBank/DDBJ databases">
        <title>Genome sequencing of Flavobacterium sp. HYN0048.</title>
        <authorList>
            <person name="Yi H."/>
            <person name="Baek C."/>
        </authorList>
    </citation>
    <scope>NUCLEOTIDE SEQUENCE [LARGE SCALE GENOMIC DNA]</scope>
    <source>
        <strain evidence="1 2">HYN0048</strain>
    </source>
</reference>
<dbReference type="Gene3D" id="3.30.70.2970">
    <property type="entry name" value="Protein of unknown function (DUF541), domain 2"/>
    <property type="match status" value="1"/>
</dbReference>
<evidence type="ECO:0008006" key="3">
    <source>
        <dbReference type="Google" id="ProtNLM"/>
    </source>
</evidence>